<comment type="caution">
    <text evidence="1">The sequence shown here is derived from an EMBL/GenBank/DDBJ whole genome shotgun (WGS) entry which is preliminary data.</text>
</comment>
<dbReference type="EMBL" id="JRVC01000038">
    <property type="protein sequence ID" value="KHS41647.1"/>
    <property type="molecule type" value="Genomic_DNA"/>
</dbReference>
<reference evidence="1 2" key="1">
    <citation type="submission" date="2014-10" db="EMBL/GenBank/DDBJ databases">
        <title>Draft genome sequence of Novosphingobium subterraneum DSM 12447.</title>
        <authorList>
            <person name="Gan H.M."/>
            <person name="Gan H.Y."/>
            <person name="Savka M.A."/>
        </authorList>
    </citation>
    <scope>NUCLEOTIDE SEQUENCE [LARGE SCALE GENOMIC DNA]</scope>
    <source>
        <strain evidence="1 2">DSM 12447</strain>
    </source>
</reference>
<sequence length="52" mass="5707">MIEGRADGAGLVRRLTEKAQALAKARAAMLAQGKSARRWRQAGLLWPLFGKE</sequence>
<keyword evidence="2" id="KW-1185">Reference proteome</keyword>
<gene>
    <name evidence="1" type="ORF">NJ75_04600</name>
</gene>
<proteinExistence type="predicted"/>
<dbReference type="Proteomes" id="UP000031338">
    <property type="component" value="Unassembled WGS sequence"/>
</dbReference>
<dbReference type="AlphaFoldDB" id="A0A0B8ZX04"/>
<dbReference type="PATRIC" id="fig|48936.3.peg.4634"/>
<evidence type="ECO:0000313" key="1">
    <source>
        <dbReference type="EMBL" id="KHS41647.1"/>
    </source>
</evidence>
<protein>
    <submittedName>
        <fullName evidence="1">Uncharacterized protein</fullName>
    </submittedName>
</protein>
<evidence type="ECO:0000313" key="2">
    <source>
        <dbReference type="Proteomes" id="UP000031338"/>
    </source>
</evidence>
<accession>A0A0B8ZX04</accession>
<organism evidence="1 2">
    <name type="scientific">Novosphingobium subterraneum</name>
    <dbReference type="NCBI Taxonomy" id="48936"/>
    <lineage>
        <taxon>Bacteria</taxon>
        <taxon>Pseudomonadati</taxon>
        <taxon>Pseudomonadota</taxon>
        <taxon>Alphaproteobacteria</taxon>
        <taxon>Sphingomonadales</taxon>
        <taxon>Sphingomonadaceae</taxon>
        <taxon>Novosphingobium</taxon>
    </lineage>
</organism>
<name>A0A0B8ZX04_9SPHN</name>
<dbReference type="STRING" id="48936.NJ75_04600"/>
<dbReference type="RefSeq" id="WP_156135949.1">
    <property type="nucleotide sequence ID" value="NZ_JRVC01000038.1"/>
</dbReference>